<dbReference type="PANTHER" id="PTHR10314">
    <property type="entry name" value="CYSTATHIONINE BETA-SYNTHASE"/>
    <property type="match status" value="1"/>
</dbReference>
<gene>
    <name evidence="4" type="ORF">Gocc_2483</name>
</gene>
<evidence type="ECO:0000256" key="1">
    <source>
        <dbReference type="ARBA" id="ARBA00001933"/>
    </source>
</evidence>
<dbReference type="InterPro" id="IPR050214">
    <property type="entry name" value="Cys_Synth/Cystath_Beta-Synth"/>
</dbReference>
<dbReference type="InterPro" id="IPR036052">
    <property type="entry name" value="TrpB-like_PALP_sf"/>
</dbReference>
<dbReference type="OrthoDB" id="5176350at2"/>
<protein>
    <submittedName>
        <fullName evidence="4">Cysteine synthase</fullName>
    </submittedName>
</protein>
<comment type="cofactor">
    <cofactor evidence="1">
        <name>pyridoxal 5'-phosphate</name>
        <dbReference type="ChEBI" id="CHEBI:597326"/>
    </cofactor>
</comment>
<dbReference type="GO" id="GO:1901605">
    <property type="term" value="P:alpha-amino acid metabolic process"/>
    <property type="evidence" value="ECO:0007669"/>
    <property type="project" value="UniProtKB-ARBA"/>
</dbReference>
<dbReference type="CDD" id="cd01561">
    <property type="entry name" value="CBS_like"/>
    <property type="match status" value="1"/>
</dbReference>
<dbReference type="Pfam" id="PF00291">
    <property type="entry name" value="PALP"/>
    <property type="match status" value="1"/>
</dbReference>
<organism evidence="4 5">
    <name type="scientific">Gaiella occulta</name>
    <dbReference type="NCBI Taxonomy" id="1002870"/>
    <lineage>
        <taxon>Bacteria</taxon>
        <taxon>Bacillati</taxon>
        <taxon>Actinomycetota</taxon>
        <taxon>Thermoleophilia</taxon>
        <taxon>Gaiellales</taxon>
        <taxon>Gaiellaceae</taxon>
        <taxon>Gaiella</taxon>
    </lineage>
</organism>
<evidence type="ECO:0000256" key="2">
    <source>
        <dbReference type="ARBA" id="ARBA00022898"/>
    </source>
</evidence>
<dbReference type="AlphaFoldDB" id="A0A7M2YWG7"/>
<reference evidence="4 5" key="1">
    <citation type="submission" date="2018-07" db="EMBL/GenBank/DDBJ databases">
        <title>High-quality-draft genome sequence of Gaiella occulta.</title>
        <authorList>
            <person name="Severino R."/>
            <person name="Froufe H.J.C."/>
            <person name="Rainey F.A."/>
            <person name="Barroso C."/>
            <person name="Albuquerque L."/>
            <person name="Lobo-Da-Cunha A."/>
            <person name="Da Costa M.S."/>
            <person name="Egas C."/>
        </authorList>
    </citation>
    <scope>NUCLEOTIDE SEQUENCE [LARGE SCALE GENOMIC DNA]</scope>
    <source>
        <strain evidence="4 5">F2-233</strain>
    </source>
</reference>
<dbReference type="EMBL" id="QQZY01000006">
    <property type="protein sequence ID" value="RDI73919.1"/>
    <property type="molecule type" value="Genomic_DNA"/>
</dbReference>
<accession>A0A7M2YWG7</accession>
<dbReference type="Gene3D" id="3.40.50.1100">
    <property type="match status" value="2"/>
</dbReference>
<name>A0A7M2YWG7_9ACTN</name>
<dbReference type="InterPro" id="IPR001926">
    <property type="entry name" value="TrpB-like_PALP"/>
</dbReference>
<dbReference type="RefSeq" id="WP_114796890.1">
    <property type="nucleotide sequence ID" value="NZ_QQZY01000006.1"/>
</dbReference>
<keyword evidence="5" id="KW-1185">Reference proteome</keyword>
<reference evidence="5" key="2">
    <citation type="journal article" date="2019" name="MicrobiologyOpen">
        <title>High-quality draft genome sequence of Gaiella occulta isolated from a 150 meter deep mineral water borehole and comparison with the genome sequences of other deep-branching lineages of the phylum Actinobacteria.</title>
        <authorList>
            <person name="Severino R."/>
            <person name="Froufe H.J.C."/>
            <person name="Barroso C."/>
            <person name="Albuquerque L."/>
            <person name="Lobo-da-Cunha A."/>
            <person name="da Costa M.S."/>
            <person name="Egas C."/>
        </authorList>
    </citation>
    <scope>NUCLEOTIDE SEQUENCE [LARGE SCALE GENOMIC DNA]</scope>
    <source>
        <strain evidence="5">F2-233</strain>
    </source>
</reference>
<comment type="caution">
    <text evidence="4">The sequence shown here is derived from an EMBL/GenBank/DDBJ whole genome shotgun (WGS) entry which is preliminary data.</text>
</comment>
<evidence type="ECO:0000313" key="4">
    <source>
        <dbReference type="EMBL" id="RDI73919.1"/>
    </source>
</evidence>
<evidence type="ECO:0000313" key="5">
    <source>
        <dbReference type="Proteomes" id="UP000254134"/>
    </source>
</evidence>
<keyword evidence="2" id="KW-0663">Pyridoxal phosphate</keyword>
<feature type="domain" description="Tryptophan synthase beta chain-like PALP" evidence="3">
    <location>
        <begin position="4"/>
        <end position="275"/>
    </location>
</feature>
<proteinExistence type="predicted"/>
<evidence type="ECO:0000259" key="3">
    <source>
        <dbReference type="Pfam" id="PF00291"/>
    </source>
</evidence>
<sequence>MRQPGKTPVVPVELTVRGRGRTVYLKLEGANPYGSLKDRTAASLVDGLERRGALEPGSVLVESTSGNLGVALAAIARRRGYRFVAVVDPKTTPENLAQLRRLGARIDCVETPDEAGGYLLARLERVRELCASGAFVWPDQYSNPANPRAHEQGTAPELLDQLHGDLDAVFVPVSTGGTLAGLARCFRRDSPATRIVAVDARGSVALGGRPGTRLLTGIGASRRSSFLTADLYDQSVLVGDAEAFAFCRALAAGTGISVGGSSGAALAACARLLARDPDLVRVACLCPDRGDRYASTIYDDGWLSRNGIDPGSLERGPVEAIGRERAPLAAV</sequence>
<dbReference type="SUPFAM" id="SSF53686">
    <property type="entry name" value="Tryptophan synthase beta subunit-like PLP-dependent enzymes"/>
    <property type="match status" value="1"/>
</dbReference>
<dbReference type="Proteomes" id="UP000254134">
    <property type="component" value="Unassembled WGS sequence"/>
</dbReference>